<dbReference type="InterPro" id="IPR013899">
    <property type="entry name" value="DUF1771"/>
</dbReference>
<reference evidence="3 5" key="1">
    <citation type="journal article" date="2019" name="Sci. Rep.">
        <title>A high-quality genome of Eragrostis curvula grass provides insights into Poaceae evolution and supports new strategies to enhance forage quality.</title>
        <authorList>
            <person name="Carballo J."/>
            <person name="Santos B.A.C.M."/>
            <person name="Zappacosta D."/>
            <person name="Garbus I."/>
            <person name="Selva J.P."/>
            <person name="Gallo C.A."/>
            <person name="Diaz A."/>
            <person name="Albertini E."/>
            <person name="Caccamo M."/>
            <person name="Echenique V."/>
        </authorList>
    </citation>
    <scope>NUCLEOTIDE SEQUENCE [LARGE SCALE GENOMIC DNA]</scope>
    <source>
        <strain evidence="5">cv. Victoria</strain>
        <tissue evidence="3">Leaf</tissue>
    </source>
</reference>
<proteinExistence type="predicted"/>
<dbReference type="Pfam" id="PF08590">
    <property type="entry name" value="DUF1771"/>
    <property type="match status" value="1"/>
</dbReference>
<dbReference type="AlphaFoldDB" id="A0A5J9SVG5"/>
<evidence type="ECO:0000256" key="1">
    <source>
        <dbReference type="SAM" id="MobiDB-lite"/>
    </source>
</evidence>
<name>A0A5J9SVG5_9POAL</name>
<protein>
    <recommendedName>
        <fullName evidence="2">DUF1771 domain-containing protein</fullName>
    </recommendedName>
</protein>
<feature type="region of interest" description="Disordered" evidence="1">
    <location>
        <begin position="1"/>
        <end position="69"/>
    </location>
</feature>
<feature type="region of interest" description="Disordered" evidence="1">
    <location>
        <begin position="315"/>
        <end position="362"/>
    </location>
</feature>
<dbReference type="EMBL" id="RWGY01000011">
    <property type="protein sequence ID" value="TVU29057.1"/>
    <property type="molecule type" value="Genomic_DNA"/>
</dbReference>
<evidence type="ECO:0000313" key="3">
    <source>
        <dbReference type="EMBL" id="TVU03011.1"/>
    </source>
</evidence>
<dbReference type="Gramene" id="TVU03011">
    <property type="protein sequence ID" value="TVU03011"/>
    <property type="gene ID" value="EJB05_51475"/>
</dbReference>
<feature type="compositionally biased region" description="Polar residues" evidence="1">
    <location>
        <begin position="168"/>
        <end position="181"/>
    </location>
</feature>
<sequence length="590" mass="66322">MEVSVDLDHHRSTPISRSRGVSHLQVGPGFSPLKTPHRGVQGKPIQAGGGTARAAGRSGQRSGRSGSTRSRLTIHKSFPFRRVLTMDLSRQLTSSSDDETRALNALLDAFSCAFSLDDIADAFVRAKGDVNKAGDFLTELQLSRPHINDVERSIETNLSQTDKTVQENYLENSSQPRTLSQVEKAVEEKHTENSDQTRIPGKSQKSSASFGSVSSRLGKESTRVTTTVNRVSQKEKPLKVALPEFMRDDCNVESDESNSAPKRETLNNRDVEEFLFCMLGEGFKLSREVIREVLGSCGYDIKKSMEELMSFSEKDVEKKDESKHNVIQDVPVKGPSSRGSCQDSQSTFSARSSQEKRSSRAQISPGELLEAIFTVPGRLEEEPKVKRYELGANRSRVPDQKPVLKPLEDISSYSTDHSVKIVLGSKESAVDEEDYQNYRRAAKQHWDIMKQYYEKAVDAFRAGNQKEVDYLIQEGKNCYRMARLADEKSSREIIKSKKPETRNELSLDLRSQDAANVPNLLRLHLKQLANIPSFEYLKVIIGVDDGTFKMGQRRRKVMKYLEKNSIQWTEDVPNSGDILVRINQGQKRQG</sequence>
<feature type="compositionally biased region" description="Basic and acidic residues" evidence="1">
    <location>
        <begin position="1"/>
        <end position="11"/>
    </location>
</feature>
<organism evidence="3 5">
    <name type="scientific">Eragrostis curvula</name>
    <name type="common">weeping love grass</name>
    <dbReference type="NCBI Taxonomy" id="38414"/>
    <lineage>
        <taxon>Eukaryota</taxon>
        <taxon>Viridiplantae</taxon>
        <taxon>Streptophyta</taxon>
        <taxon>Embryophyta</taxon>
        <taxon>Tracheophyta</taxon>
        <taxon>Spermatophyta</taxon>
        <taxon>Magnoliopsida</taxon>
        <taxon>Liliopsida</taxon>
        <taxon>Poales</taxon>
        <taxon>Poaceae</taxon>
        <taxon>PACMAD clade</taxon>
        <taxon>Chloridoideae</taxon>
        <taxon>Eragrostideae</taxon>
        <taxon>Eragrostidinae</taxon>
        <taxon>Eragrostis</taxon>
    </lineage>
</organism>
<comment type="caution">
    <text evidence="3">The sequence shown here is derived from an EMBL/GenBank/DDBJ whole genome shotgun (WGS) entry which is preliminary data.</text>
</comment>
<dbReference type="Pfam" id="PF24767">
    <property type="entry name" value="UBA_At5g58720"/>
    <property type="match status" value="1"/>
</dbReference>
<dbReference type="OrthoDB" id="1928104at2759"/>
<feature type="compositionally biased region" description="Polar residues" evidence="1">
    <location>
        <begin position="337"/>
        <end position="352"/>
    </location>
</feature>
<feature type="domain" description="DUF1771" evidence="2">
    <location>
        <begin position="434"/>
        <end position="499"/>
    </location>
</feature>
<accession>A0A5J9SVG5</accession>
<evidence type="ECO:0000313" key="5">
    <source>
        <dbReference type="Proteomes" id="UP000324897"/>
    </source>
</evidence>
<dbReference type="EMBL" id="RWGY01000240">
    <property type="protein sequence ID" value="TVU03011.1"/>
    <property type="molecule type" value="Genomic_DNA"/>
</dbReference>
<gene>
    <name evidence="4" type="ORF">EJB05_20600</name>
    <name evidence="3" type="ORF">EJB05_51475</name>
</gene>
<feature type="compositionally biased region" description="Basic and acidic residues" evidence="1">
    <location>
        <begin position="315"/>
        <end position="326"/>
    </location>
</feature>
<evidence type="ECO:0000313" key="4">
    <source>
        <dbReference type="EMBL" id="TVU29057.1"/>
    </source>
</evidence>
<feature type="region of interest" description="Disordered" evidence="1">
    <location>
        <begin position="168"/>
        <end position="231"/>
    </location>
</feature>
<dbReference type="PANTHER" id="PTHR47872">
    <property type="entry name" value="NUCLEAR RNA EXPORT FACTOR SDE5-RELATED"/>
    <property type="match status" value="1"/>
</dbReference>
<feature type="non-terminal residue" evidence="3">
    <location>
        <position position="1"/>
    </location>
</feature>
<feature type="compositionally biased region" description="Basic and acidic residues" evidence="1">
    <location>
        <begin position="184"/>
        <end position="195"/>
    </location>
</feature>
<dbReference type="Proteomes" id="UP000324897">
    <property type="component" value="Chromosome 1"/>
</dbReference>
<evidence type="ECO:0000259" key="2">
    <source>
        <dbReference type="SMART" id="SM01162"/>
    </source>
</evidence>
<feature type="compositionally biased region" description="Low complexity" evidence="1">
    <location>
        <begin position="52"/>
        <end position="69"/>
    </location>
</feature>
<dbReference type="InterPro" id="IPR056254">
    <property type="entry name" value="At5g58720/SDE5-like_UBA-like"/>
</dbReference>
<dbReference type="Gramene" id="TVU29057">
    <property type="protein sequence ID" value="TVU29057"/>
    <property type="gene ID" value="EJB05_20600"/>
</dbReference>
<feature type="compositionally biased region" description="Polar residues" evidence="1">
    <location>
        <begin position="203"/>
        <end position="215"/>
    </location>
</feature>
<keyword evidence="5" id="KW-1185">Reference proteome</keyword>
<dbReference type="SMART" id="SM01162">
    <property type="entry name" value="DUF1771"/>
    <property type="match status" value="1"/>
</dbReference>
<dbReference type="PANTHER" id="PTHR47872:SF1">
    <property type="entry name" value="NUCLEAR RNA EXPORT FACTOR SDE5-RELATED"/>
    <property type="match status" value="1"/>
</dbReference>